<evidence type="ECO:0000256" key="6">
    <source>
        <dbReference type="SAM" id="SignalP"/>
    </source>
</evidence>
<dbReference type="PANTHER" id="PTHR23301:SF110">
    <property type="entry name" value="LD43683P-RELATED"/>
    <property type="match status" value="1"/>
</dbReference>
<dbReference type="PANTHER" id="PTHR23301">
    <property type="entry name" value="CHITIN BINDING PERITROPHIN-A"/>
    <property type="match status" value="1"/>
</dbReference>
<evidence type="ECO:0000313" key="9">
    <source>
        <dbReference type="Proteomes" id="UP000069940"/>
    </source>
</evidence>
<feature type="chain" id="PRO_5045023459" description="Chitin-binding type-2 domain-containing protein" evidence="6">
    <location>
        <begin position="19"/>
        <end position="236"/>
    </location>
</feature>
<reference evidence="9" key="1">
    <citation type="journal article" date="2015" name="Proc. Natl. Acad. Sci. U.S.A.">
        <title>Genome sequence of the Asian Tiger mosquito, Aedes albopictus, reveals insights into its biology, genetics, and evolution.</title>
        <authorList>
            <person name="Chen X.G."/>
            <person name="Jiang X."/>
            <person name="Gu J."/>
            <person name="Xu M."/>
            <person name="Wu Y."/>
            <person name="Deng Y."/>
            <person name="Zhang C."/>
            <person name="Bonizzoni M."/>
            <person name="Dermauw W."/>
            <person name="Vontas J."/>
            <person name="Armbruster P."/>
            <person name="Huang X."/>
            <person name="Yang Y."/>
            <person name="Zhang H."/>
            <person name="He W."/>
            <person name="Peng H."/>
            <person name="Liu Y."/>
            <person name="Wu K."/>
            <person name="Chen J."/>
            <person name="Lirakis M."/>
            <person name="Topalis P."/>
            <person name="Van Leeuwen T."/>
            <person name="Hall A.B."/>
            <person name="Jiang X."/>
            <person name="Thorpe C."/>
            <person name="Mueller R.L."/>
            <person name="Sun C."/>
            <person name="Waterhouse R.M."/>
            <person name="Yan G."/>
            <person name="Tu Z.J."/>
            <person name="Fang X."/>
            <person name="James A.A."/>
        </authorList>
    </citation>
    <scope>NUCLEOTIDE SEQUENCE [LARGE SCALE GENOMIC DNA]</scope>
    <source>
        <strain evidence="9">Foshan</strain>
    </source>
</reference>
<evidence type="ECO:0000256" key="2">
    <source>
        <dbReference type="ARBA" id="ARBA00022729"/>
    </source>
</evidence>
<feature type="domain" description="Chitin-binding type-2" evidence="7">
    <location>
        <begin position="88"/>
        <end position="148"/>
    </location>
</feature>
<dbReference type="SMART" id="SM00494">
    <property type="entry name" value="ChtBD2"/>
    <property type="match status" value="3"/>
</dbReference>
<dbReference type="Proteomes" id="UP000069940">
    <property type="component" value="Unassembled WGS sequence"/>
</dbReference>
<dbReference type="SUPFAM" id="SSF57625">
    <property type="entry name" value="Invertebrate chitin-binding proteins"/>
    <property type="match status" value="3"/>
</dbReference>
<dbReference type="EnsemblMetazoa" id="AALFPA23_000609.R438">
    <property type="protein sequence ID" value="AALFPA23_000609.P438"/>
    <property type="gene ID" value="AALFPA23_000609"/>
</dbReference>
<dbReference type="EnsemblMetazoa" id="AALFPA23_000609.R437">
    <property type="protein sequence ID" value="AALFPA23_000609.P437"/>
    <property type="gene ID" value="AALFPA23_000609"/>
</dbReference>
<feature type="domain" description="Chitin-binding type-2" evidence="7">
    <location>
        <begin position="19"/>
        <end position="77"/>
    </location>
</feature>
<keyword evidence="9" id="KW-1185">Reference proteome</keyword>
<proteinExistence type="predicted"/>
<keyword evidence="3" id="KW-0677">Repeat</keyword>
<keyword evidence="1" id="KW-0147">Chitin-binding</keyword>
<dbReference type="InterPro" id="IPR002557">
    <property type="entry name" value="Chitin-bd_dom"/>
</dbReference>
<dbReference type="PROSITE" id="PS50940">
    <property type="entry name" value="CHIT_BIND_II"/>
    <property type="match status" value="3"/>
</dbReference>
<evidence type="ECO:0000313" key="8">
    <source>
        <dbReference type="EnsemblMetazoa" id="AALFPA23_000609.P437"/>
    </source>
</evidence>
<keyword evidence="4" id="KW-1015">Disulfide bond</keyword>
<dbReference type="Pfam" id="PF01607">
    <property type="entry name" value="CBM_14"/>
    <property type="match status" value="3"/>
</dbReference>
<keyword evidence="5" id="KW-0325">Glycoprotein</keyword>
<evidence type="ECO:0000256" key="1">
    <source>
        <dbReference type="ARBA" id="ARBA00022669"/>
    </source>
</evidence>
<evidence type="ECO:0000259" key="7">
    <source>
        <dbReference type="PROSITE" id="PS50940"/>
    </source>
</evidence>
<accession>A0ABM1XKV3</accession>
<protein>
    <recommendedName>
        <fullName evidence="7">Chitin-binding type-2 domain-containing protein</fullName>
    </recommendedName>
</protein>
<evidence type="ECO:0000256" key="3">
    <source>
        <dbReference type="ARBA" id="ARBA00022737"/>
    </source>
</evidence>
<evidence type="ECO:0000256" key="4">
    <source>
        <dbReference type="ARBA" id="ARBA00023157"/>
    </source>
</evidence>
<dbReference type="InterPro" id="IPR051940">
    <property type="entry name" value="Chitin_bind-dev_reg"/>
</dbReference>
<feature type="domain" description="Chitin-binding type-2" evidence="7">
    <location>
        <begin position="157"/>
        <end position="225"/>
    </location>
</feature>
<organism evidence="8 9">
    <name type="scientific">Aedes albopictus</name>
    <name type="common">Asian tiger mosquito</name>
    <name type="synonym">Stegomyia albopicta</name>
    <dbReference type="NCBI Taxonomy" id="7160"/>
    <lineage>
        <taxon>Eukaryota</taxon>
        <taxon>Metazoa</taxon>
        <taxon>Ecdysozoa</taxon>
        <taxon>Arthropoda</taxon>
        <taxon>Hexapoda</taxon>
        <taxon>Insecta</taxon>
        <taxon>Pterygota</taxon>
        <taxon>Neoptera</taxon>
        <taxon>Endopterygota</taxon>
        <taxon>Diptera</taxon>
        <taxon>Nematocera</taxon>
        <taxon>Culicoidea</taxon>
        <taxon>Culicidae</taxon>
        <taxon>Culicinae</taxon>
        <taxon>Aedini</taxon>
        <taxon>Aedes</taxon>
        <taxon>Stegomyia</taxon>
    </lineage>
</organism>
<evidence type="ECO:0000256" key="5">
    <source>
        <dbReference type="ARBA" id="ARBA00023180"/>
    </source>
</evidence>
<dbReference type="Gene3D" id="2.170.140.10">
    <property type="entry name" value="Chitin binding domain"/>
    <property type="match status" value="3"/>
</dbReference>
<name>A0ABM1XKV3_AEDAL</name>
<feature type="signal peptide" evidence="6">
    <location>
        <begin position="1"/>
        <end position="18"/>
    </location>
</feature>
<reference evidence="8" key="2">
    <citation type="submission" date="2025-05" db="UniProtKB">
        <authorList>
            <consortium name="EnsemblMetazoa"/>
        </authorList>
    </citation>
    <scope>IDENTIFICATION</scope>
    <source>
        <strain evidence="8">Foshan</strain>
    </source>
</reference>
<keyword evidence="2 6" id="KW-0732">Signal</keyword>
<dbReference type="InterPro" id="IPR036508">
    <property type="entry name" value="Chitin-bd_dom_sf"/>
</dbReference>
<dbReference type="GeneID" id="109431569"/>
<dbReference type="RefSeq" id="XP_062701741.1">
    <property type="nucleotide sequence ID" value="XM_062845757.1"/>
</dbReference>
<dbReference type="RefSeq" id="XP_029718061.1">
    <property type="nucleotide sequence ID" value="XM_029862201.2"/>
</dbReference>
<sequence>MLKSIVLIAVFAVAATHAQFKCPKNRGQFEHPEQCDKYYVCDEGVATEKICPDGLVFDQTIRLANKCDQPFNVDCGDRLELQEPQGTSDYCPRKNGFFSHPDPAICNVFYSCINGEELEMSCTGNLHFDEKSGTCVWPDVAARTGCATNAYKKLSDGFECPKEVRHDKNGLTILHPNYPHPTDCSRFYYCLNGIEPRQGQCDAGLVYNEDIQRCDNPDNVPECKDWYKDEDDKKSN</sequence>